<accession>A0A2T0LD47</accession>
<feature type="region of interest" description="Disordered" evidence="1">
    <location>
        <begin position="146"/>
        <end position="190"/>
    </location>
</feature>
<dbReference type="EMBL" id="PVNE01000018">
    <property type="protein sequence ID" value="PRX39941.1"/>
    <property type="molecule type" value="Genomic_DNA"/>
</dbReference>
<feature type="region of interest" description="Disordered" evidence="1">
    <location>
        <begin position="80"/>
        <end position="114"/>
    </location>
</feature>
<organism evidence="2 3">
    <name type="scientific">Planifilum fimeticola</name>
    <dbReference type="NCBI Taxonomy" id="201975"/>
    <lineage>
        <taxon>Bacteria</taxon>
        <taxon>Bacillati</taxon>
        <taxon>Bacillota</taxon>
        <taxon>Bacilli</taxon>
        <taxon>Bacillales</taxon>
        <taxon>Thermoactinomycetaceae</taxon>
        <taxon>Planifilum</taxon>
    </lineage>
</organism>
<feature type="region of interest" description="Disordered" evidence="1">
    <location>
        <begin position="36"/>
        <end position="68"/>
    </location>
</feature>
<reference evidence="2 3" key="1">
    <citation type="submission" date="2018-03" db="EMBL/GenBank/DDBJ databases">
        <title>Genomic Encyclopedia of Archaeal and Bacterial Type Strains, Phase II (KMG-II): from individual species to whole genera.</title>
        <authorList>
            <person name="Goeker M."/>
        </authorList>
    </citation>
    <scope>NUCLEOTIDE SEQUENCE [LARGE SCALE GENOMIC DNA]</scope>
    <source>
        <strain evidence="2 3">DSM 44946</strain>
    </source>
</reference>
<gene>
    <name evidence="2" type="ORF">CLV97_11816</name>
</gene>
<evidence type="ECO:0000256" key="1">
    <source>
        <dbReference type="SAM" id="MobiDB-lite"/>
    </source>
</evidence>
<protein>
    <submittedName>
        <fullName evidence="2">Uncharacterized protein</fullName>
    </submittedName>
</protein>
<evidence type="ECO:0000313" key="3">
    <source>
        <dbReference type="Proteomes" id="UP000237797"/>
    </source>
</evidence>
<dbReference type="Proteomes" id="UP000237797">
    <property type="component" value="Unassembled WGS sequence"/>
</dbReference>
<name>A0A2T0LD47_9BACL</name>
<sequence length="190" mass="21038">MIRETPGSSYRWEKSAERRPPGCLLGRKILHVRADGGRHPHAIVQPTPIGSRSSSSAPRRRTADLRGDRATVTPLTFFTFFSRSSPQNDPPSRGQPSASGKFHRPDQTRQGLRRPLKIFPRCCLPSSRARGYPDVTNIDYAVLEPIRPSASFPSRKRPPPSAPDLGLSPPYEGLPASVVIDGRIQRDNPE</sequence>
<dbReference type="AlphaFoldDB" id="A0A2T0LD47"/>
<keyword evidence="3" id="KW-1185">Reference proteome</keyword>
<evidence type="ECO:0000313" key="2">
    <source>
        <dbReference type="EMBL" id="PRX39941.1"/>
    </source>
</evidence>
<comment type="caution">
    <text evidence="2">The sequence shown here is derived from an EMBL/GenBank/DDBJ whole genome shotgun (WGS) entry which is preliminary data.</text>
</comment>
<proteinExistence type="predicted"/>